<feature type="transmembrane region" description="Helical" evidence="1">
    <location>
        <begin position="16"/>
        <end position="35"/>
    </location>
</feature>
<dbReference type="RefSeq" id="WP_091836775.1">
    <property type="nucleotide sequence ID" value="NZ_FOAN01000005.1"/>
</dbReference>
<gene>
    <name evidence="3" type="ORF">SAMN04515666_105350</name>
</gene>
<dbReference type="OrthoDB" id="8161743at2"/>
<keyword evidence="1" id="KW-0812">Transmembrane</keyword>
<name>A0A1H7T4B9_9HYPH</name>
<keyword evidence="1" id="KW-0472">Membrane</keyword>
<feature type="transmembrane region" description="Helical" evidence="1">
    <location>
        <begin position="47"/>
        <end position="65"/>
    </location>
</feature>
<organism evidence="3 4">
    <name type="scientific">Bosea lupini</name>
    <dbReference type="NCBI Taxonomy" id="1036779"/>
    <lineage>
        <taxon>Bacteria</taxon>
        <taxon>Pseudomonadati</taxon>
        <taxon>Pseudomonadota</taxon>
        <taxon>Alphaproteobacteria</taxon>
        <taxon>Hyphomicrobiales</taxon>
        <taxon>Boseaceae</taxon>
        <taxon>Bosea</taxon>
    </lineage>
</organism>
<sequence>MTGETSRLAATLRPRLGAIAGIVCGLIGTFASLQLPLGTSRLLGPGAVPLLLSLAMTGLSLALLVKPGADEAEPDEEDGGLHGAAMVALVALMIGAFALLLTWLGFIVAGTALMYGLYAIGEEKLVSAKALLRAVLTALAAYLLFVVALSVNMPAGTLWGY</sequence>
<evidence type="ECO:0000259" key="2">
    <source>
        <dbReference type="Pfam" id="PF07331"/>
    </source>
</evidence>
<evidence type="ECO:0000313" key="3">
    <source>
        <dbReference type="EMBL" id="SEL79701.1"/>
    </source>
</evidence>
<evidence type="ECO:0000313" key="4">
    <source>
        <dbReference type="Proteomes" id="UP000199664"/>
    </source>
</evidence>
<feature type="transmembrane region" description="Helical" evidence="1">
    <location>
        <begin position="85"/>
        <end position="118"/>
    </location>
</feature>
<dbReference type="InterPro" id="IPR009936">
    <property type="entry name" value="DUF1468"/>
</dbReference>
<accession>A0A1H7T4B9</accession>
<dbReference type="AlphaFoldDB" id="A0A1H7T4B9"/>
<dbReference type="STRING" id="1036779.SAMN04515666_105350"/>
<dbReference type="EMBL" id="FOAN01000005">
    <property type="protein sequence ID" value="SEL79701.1"/>
    <property type="molecule type" value="Genomic_DNA"/>
</dbReference>
<feature type="transmembrane region" description="Helical" evidence="1">
    <location>
        <begin position="130"/>
        <end position="151"/>
    </location>
</feature>
<feature type="domain" description="DUF1468" evidence="2">
    <location>
        <begin position="20"/>
        <end position="154"/>
    </location>
</feature>
<dbReference type="Proteomes" id="UP000199664">
    <property type="component" value="Unassembled WGS sequence"/>
</dbReference>
<proteinExistence type="predicted"/>
<keyword evidence="4" id="KW-1185">Reference proteome</keyword>
<protein>
    <submittedName>
        <fullName evidence="3">Tripartite tricarboxylate transporter TctB family protein</fullName>
    </submittedName>
</protein>
<evidence type="ECO:0000256" key="1">
    <source>
        <dbReference type="SAM" id="Phobius"/>
    </source>
</evidence>
<reference evidence="4" key="1">
    <citation type="submission" date="2016-10" db="EMBL/GenBank/DDBJ databases">
        <authorList>
            <person name="Varghese N."/>
            <person name="Submissions S."/>
        </authorList>
    </citation>
    <scope>NUCLEOTIDE SEQUENCE [LARGE SCALE GENOMIC DNA]</scope>
    <source>
        <strain evidence="4">LMG 26383,CCUG 61248,R- 45681</strain>
    </source>
</reference>
<dbReference type="Pfam" id="PF07331">
    <property type="entry name" value="TctB"/>
    <property type="match status" value="1"/>
</dbReference>
<keyword evidence="1" id="KW-1133">Transmembrane helix</keyword>